<keyword evidence="3" id="KW-1185">Reference proteome</keyword>
<dbReference type="Pfam" id="PF07883">
    <property type="entry name" value="Cupin_2"/>
    <property type="match status" value="1"/>
</dbReference>
<dbReference type="CDD" id="cd02219">
    <property type="entry name" value="cupin_YjlB-like"/>
    <property type="match status" value="1"/>
</dbReference>
<proteinExistence type="predicted"/>
<sequence length="172" mass="19631">MQYKFEKYYFDDDGTTPNSHLPLIVYHQVTDVEDKSAWLEERFKANGWTNNWRDIVLPYHHFHSTTHEVLGVGKGSVTLQIGGKNGIKIEVSAGDVLIIPAGVGHRAVSRHKNYEIVGGYPDGRDWDLLKGSAEERKKALPRIAQLPIPNTDPIFNQEGELLKWWIWVKALK</sequence>
<organism evidence="2 3">
    <name type="scientific">Emticicia soli</name>
    <dbReference type="NCBI Taxonomy" id="2027878"/>
    <lineage>
        <taxon>Bacteria</taxon>
        <taxon>Pseudomonadati</taxon>
        <taxon>Bacteroidota</taxon>
        <taxon>Cytophagia</taxon>
        <taxon>Cytophagales</taxon>
        <taxon>Leadbetterellaceae</taxon>
        <taxon>Emticicia</taxon>
    </lineage>
</organism>
<dbReference type="Gene3D" id="2.60.120.10">
    <property type="entry name" value="Jelly Rolls"/>
    <property type="match status" value="1"/>
</dbReference>
<dbReference type="PIRSF" id="PIRSF019307">
    <property type="entry name" value="UCP019307"/>
    <property type="match status" value="1"/>
</dbReference>
<evidence type="ECO:0000313" key="2">
    <source>
        <dbReference type="EMBL" id="MFD2521761.1"/>
    </source>
</evidence>
<feature type="domain" description="Cupin type-2" evidence="1">
    <location>
        <begin position="60"/>
        <end position="110"/>
    </location>
</feature>
<dbReference type="PANTHER" id="PTHR36448:SF2">
    <property type="entry name" value="CUPIN TYPE-1 DOMAIN-CONTAINING PROTEIN"/>
    <property type="match status" value="1"/>
</dbReference>
<dbReference type="RefSeq" id="WP_340236036.1">
    <property type="nucleotide sequence ID" value="NZ_JBBEWC010000005.1"/>
</dbReference>
<dbReference type="InterPro" id="IPR011051">
    <property type="entry name" value="RmlC_Cupin_sf"/>
</dbReference>
<dbReference type="SUPFAM" id="SSF51182">
    <property type="entry name" value="RmlC-like cupins"/>
    <property type="match status" value="1"/>
</dbReference>
<dbReference type="InterPro" id="IPR014500">
    <property type="entry name" value="UCP019307_cupin"/>
</dbReference>
<protein>
    <submittedName>
        <fullName evidence="2">Cupin domain-containing protein</fullName>
    </submittedName>
</protein>
<dbReference type="InterPro" id="IPR047121">
    <property type="entry name" value="YjiB-like"/>
</dbReference>
<dbReference type="InterPro" id="IPR013096">
    <property type="entry name" value="Cupin_2"/>
</dbReference>
<name>A0ABW5J7F5_9BACT</name>
<comment type="caution">
    <text evidence="2">The sequence shown here is derived from an EMBL/GenBank/DDBJ whole genome shotgun (WGS) entry which is preliminary data.</text>
</comment>
<dbReference type="EMBL" id="JBHULC010000011">
    <property type="protein sequence ID" value="MFD2521761.1"/>
    <property type="molecule type" value="Genomic_DNA"/>
</dbReference>
<gene>
    <name evidence="2" type="ORF">ACFSR2_12765</name>
</gene>
<dbReference type="InterPro" id="IPR014710">
    <property type="entry name" value="RmlC-like_jellyroll"/>
</dbReference>
<dbReference type="PANTHER" id="PTHR36448">
    <property type="entry name" value="BLR7373 PROTEIN"/>
    <property type="match status" value="1"/>
</dbReference>
<accession>A0ABW5J7F5</accession>
<evidence type="ECO:0000313" key="3">
    <source>
        <dbReference type="Proteomes" id="UP001597510"/>
    </source>
</evidence>
<evidence type="ECO:0000259" key="1">
    <source>
        <dbReference type="Pfam" id="PF07883"/>
    </source>
</evidence>
<reference evidence="3" key="1">
    <citation type="journal article" date="2019" name="Int. J. Syst. Evol. Microbiol.">
        <title>The Global Catalogue of Microorganisms (GCM) 10K type strain sequencing project: providing services to taxonomists for standard genome sequencing and annotation.</title>
        <authorList>
            <consortium name="The Broad Institute Genomics Platform"/>
            <consortium name="The Broad Institute Genome Sequencing Center for Infectious Disease"/>
            <person name="Wu L."/>
            <person name="Ma J."/>
        </authorList>
    </citation>
    <scope>NUCLEOTIDE SEQUENCE [LARGE SCALE GENOMIC DNA]</scope>
    <source>
        <strain evidence="3">KCTC 52344</strain>
    </source>
</reference>
<dbReference type="Proteomes" id="UP001597510">
    <property type="component" value="Unassembled WGS sequence"/>
</dbReference>